<dbReference type="Gene3D" id="1.20.1070.10">
    <property type="entry name" value="Rhodopsin 7-helix transmembrane proteins"/>
    <property type="match status" value="1"/>
</dbReference>
<organism evidence="7 8">
    <name type="scientific">Aplysia californica</name>
    <name type="common">California sea hare</name>
    <dbReference type="NCBI Taxonomy" id="6500"/>
    <lineage>
        <taxon>Eukaryota</taxon>
        <taxon>Metazoa</taxon>
        <taxon>Spiralia</taxon>
        <taxon>Lophotrochozoa</taxon>
        <taxon>Mollusca</taxon>
        <taxon>Gastropoda</taxon>
        <taxon>Heterobranchia</taxon>
        <taxon>Euthyneura</taxon>
        <taxon>Tectipleura</taxon>
        <taxon>Aplysiida</taxon>
        <taxon>Aplysioidea</taxon>
        <taxon>Aplysiidae</taxon>
        <taxon>Aplysia</taxon>
    </lineage>
</organism>
<keyword evidence="7" id="KW-1185">Reference proteome</keyword>
<comment type="subcellular location">
    <subcellularLocation>
        <location evidence="1">Membrane</location>
    </subcellularLocation>
</comment>
<dbReference type="PANTHER" id="PTHR46641">
    <property type="entry name" value="FMRFAMIDE RECEPTOR-RELATED"/>
    <property type="match status" value="1"/>
</dbReference>
<proteinExistence type="predicted"/>
<dbReference type="GeneID" id="101862551"/>
<keyword evidence="3 5" id="KW-1133">Transmembrane helix</keyword>
<evidence type="ECO:0000256" key="2">
    <source>
        <dbReference type="ARBA" id="ARBA00022692"/>
    </source>
</evidence>
<feature type="transmembrane region" description="Helical" evidence="5">
    <location>
        <begin position="163"/>
        <end position="182"/>
    </location>
</feature>
<gene>
    <name evidence="8" type="primary">LOC101862551</name>
</gene>
<dbReference type="RefSeq" id="XP_005091055.1">
    <property type="nucleotide sequence ID" value="XM_005090998.1"/>
</dbReference>
<feature type="transmembrane region" description="Helical" evidence="5">
    <location>
        <begin position="46"/>
        <end position="65"/>
    </location>
</feature>
<feature type="transmembrane region" description="Helical" evidence="5">
    <location>
        <begin position="210"/>
        <end position="238"/>
    </location>
</feature>
<keyword evidence="4 5" id="KW-0472">Membrane</keyword>
<dbReference type="InterPro" id="IPR052954">
    <property type="entry name" value="GPCR-Ligand_Int"/>
</dbReference>
<dbReference type="PROSITE" id="PS50262">
    <property type="entry name" value="G_PROTEIN_RECEP_F1_2"/>
    <property type="match status" value="1"/>
</dbReference>
<dbReference type="Pfam" id="PF10324">
    <property type="entry name" value="7TM_GPCR_Srw"/>
    <property type="match status" value="1"/>
</dbReference>
<dbReference type="SUPFAM" id="SSF81321">
    <property type="entry name" value="Family A G protein-coupled receptor-like"/>
    <property type="match status" value="1"/>
</dbReference>
<accession>A0ABM0JDA0</accession>
<evidence type="ECO:0000313" key="7">
    <source>
        <dbReference type="Proteomes" id="UP000694888"/>
    </source>
</evidence>
<dbReference type="PANTHER" id="PTHR46641:SF2">
    <property type="entry name" value="FMRFAMIDE RECEPTOR"/>
    <property type="match status" value="1"/>
</dbReference>
<evidence type="ECO:0000259" key="6">
    <source>
        <dbReference type="PROSITE" id="PS50262"/>
    </source>
</evidence>
<feature type="transmembrane region" description="Helical" evidence="5">
    <location>
        <begin position="272"/>
        <end position="295"/>
    </location>
</feature>
<keyword evidence="2 5" id="KW-0812">Transmembrane</keyword>
<protein>
    <submittedName>
        <fullName evidence="8">Uncharacterized protein LOC101862551</fullName>
    </submittedName>
</protein>
<reference evidence="8" key="1">
    <citation type="submission" date="2025-08" db="UniProtKB">
        <authorList>
            <consortium name="RefSeq"/>
        </authorList>
    </citation>
    <scope>IDENTIFICATION</scope>
</reference>
<dbReference type="InterPro" id="IPR019427">
    <property type="entry name" value="7TM_GPCR_serpentine_rcpt_Srw"/>
</dbReference>
<name>A0ABM0JDA0_APLCA</name>
<sequence>MEFESSSENLTLSNIGWGIIEVEPVKKAKILNDEMAHICYIVIKSFLYDLFAGFGIVTNIFNLYIFTKLGFKDTVNVTLFGLTLSDLGSLLILFWMGICHNPLFTYSDVHFDTLSVTYLSGGWPKLYFTRVTSWITAFVALERCLCIALPLKVKTLLTPRRACYSVIAIFLVIGSTMPPVYMTTGLDWKWYPKRNKTLLGLVFTEGKQGVYNVVVAINLFFTVGSFFFVIACTLILVINLKLKTKWRESVAGPPGKQAAASSSRDKRVSTMVVFLSILFVVCLFPGTVLFLVMIFEPDFNKGEAYHNLFTTVWGVCHLFEAANSSLNIFVYVKMSSKYKQVFITKFWCLRSCVMDEAEETKKFSSHQDSTRISSVSNND</sequence>
<feature type="transmembrane region" description="Helical" evidence="5">
    <location>
        <begin position="307"/>
        <end position="332"/>
    </location>
</feature>
<evidence type="ECO:0000256" key="4">
    <source>
        <dbReference type="ARBA" id="ARBA00023136"/>
    </source>
</evidence>
<evidence type="ECO:0000256" key="3">
    <source>
        <dbReference type="ARBA" id="ARBA00022989"/>
    </source>
</evidence>
<feature type="domain" description="G-protein coupled receptors family 1 profile" evidence="6">
    <location>
        <begin position="58"/>
        <end position="331"/>
    </location>
</feature>
<evidence type="ECO:0000313" key="8">
    <source>
        <dbReference type="RefSeq" id="XP_005091055.1"/>
    </source>
</evidence>
<evidence type="ECO:0000256" key="1">
    <source>
        <dbReference type="ARBA" id="ARBA00004370"/>
    </source>
</evidence>
<dbReference type="Proteomes" id="UP000694888">
    <property type="component" value="Unplaced"/>
</dbReference>
<feature type="transmembrane region" description="Helical" evidence="5">
    <location>
        <begin position="77"/>
        <end position="98"/>
    </location>
</feature>
<dbReference type="InterPro" id="IPR017452">
    <property type="entry name" value="GPCR_Rhodpsn_7TM"/>
</dbReference>
<evidence type="ECO:0000256" key="5">
    <source>
        <dbReference type="SAM" id="Phobius"/>
    </source>
</evidence>